<gene>
    <name evidence="3" type="ORF">PNOK_0876400</name>
</gene>
<dbReference type="InterPro" id="IPR019481">
    <property type="entry name" value="TFIIIC_triple_barrel"/>
</dbReference>
<organism evidence="3 4">
    <name type="scientific">Pyrrhoderma noxium</name>
    <dbReference type="NCBI Taxonomy" id="2282107"/>
    <lineage>
        <taxon>Eukaryota</taxon>
        <taxon>Fungi</taxon>
        <taxon>Dikarya</taxon>
        <taxon>Basidiomycota</taxon>
        <taxon>Agaricomycotina</taxon>
        <taxon>Agaricomycetes</taxon>
        <taxon>Hymenochaetales</taxon>
        <taxon>Hymenochaetaceae</taxon>
        <taxon>Pyrrhoderma</taxon>
    </lineage>
</organism>
<sequence length="209" mass="22922">MSTAQIISTAAMKSDTSLFPGYKHVEAFSEDDDYEEEEEVCYVSLDLGSIDQTLVPSSSSYRLIGLDTPTPFLQIAGTIMKGRPQTLIGTELVFKEDADNTNEVDRTEKVSYFCTAEKRINFREVEVKPKKTASSQVDTSVSVESHDILESPIVPMSAISTVSTLGFESISSAPQTPVQGLPYADQHNKSFNPITPTSAPRNEPMDVDE</sequence>
<reference evidence="3 4" key="1">
    <citation type="journal article" date="2017" name="Mol. Ecol.">
        <title>Comparative and population genomic landscape of Phellinus noxius: A hypervariable fungus causing root rot in trees.</title>
        <authorList>
            <person name="Chung C.L."/>
            <person name="Lee T.J."/>
            <person name="Akiba M."/>
            <person name="Lee H.H."/>
            <person name="Kuo T.H."/>
            <person name="Liu D."/>
            <person name="Ke H.M."/>
            <person name="Yokoi T."/>
            <person name="Roa M.B."/>
            <person name="Lu M.J."/>
            <person name="Chang Y.Y."/>
            <person name="Ann P.J."/>
            <person name="Tsai J.N."/>
            <person name="Chen C.Y."/>
            <person name="Tzean S.S."/>
            <person name="Ota Y."/>
            <person name="Hattori T."/>
            <person name="Sahashi N."/>
            <person name="Liou R.F."/>
            <person name="Kikuchi T."/>
            <person name="Tsai I.J."/>
        </authorList>
    </citation>
    <scope>NUCLEOTIDE SEQUENCE [LARGE SCALE GENOMIC DNA]</scope>
    <source>
        <strain evidence="3 4">FFPRI411160</strain>
    </source>
</reference>
<evidence type="ECO:0000313" key="4">
    <source>
        <dbReference type="Proteomes" id="UP000217199"/>
    </source>
</evidence>
<dbReference type="STRING" id="2282107.A0A286U8L1"/>
<dbReference type="InParanoid" id="A0A286U8L1"/>
<feature type="domain" description="Transcription factor TFIIIC triple barrel" evidence="2">
    <location>
        <begin position="36"/>
        <end position="127"/>
    </location>
</feature>
<name>A0A286U8L1_9AGAM</name>
<dbReference type="GO" id="GO:0006383">
    <property type="term" value="P:transcription by RNA polymerase III"/>
    <property type="evidence" value="ECO:0007669"/>
    <property type="project" value="InterPro"/>
</dbReference>
<dbReference type="AlphaFoldDB" id="A0A286U8L1"/>
<comment type="caution">
    <text evidence="3">The sequence shown here is derived from an EMBL/GenBank/DDBJ whole genome shotgun (WGS) entry which is preliminary data.</text>
</comment>
<dbReference type="InterPro" id="IPR042771">
    <property type="entry name" value="GTF3C6-like"/>
</dbReference>
<evidence type="ECO:0000259" key="2">
    <source>
        <dbReference type="Pfam" id="PF10419"/>
    </source>
</evidence>
<keyword evidence="4" id="KW-1185">Reference proteome</keyword>
<evidence type="ECO:0000313" key="3">
    <source>
        <dbReference type="EMBL" id="PAV15906.1"/>
    </source>
</evidence>
<dbReference type="EMBL" id="NBII01000009">
    <property type="protein sequence ID" value="PAV15906.1"/>
    <property type="molecule type" value="Genomic_DNA"/>
</dbReference>
<dbReference type="Gene3D" id="2.60.40.4370">
    <property type="match status" value="1"/>
</dbReference>
<dbReference type="PANTHER" id="PTHR21860">
    <property type="entry name" value="TRANSCRIPTION INITIATION FACTOR IIIC TFIIIC , POLYPEPTIDE 6-RELATED"/>
    <property type="match status" value="1"/>
</dbReference>
<feature type="region of interest" description="Disordered" evidence="1">
    <location>
        <begin position="173"/>
        <end position="209"/>
    </location>
</feature>
<protein>
    <recommendedName>
        <fullName evidence="2">Transcription factor TFIIIC triple barrel domain-containing protein</fullName>
    </recommendedName>
</protein>
<dbReference type="Pfam" id="PF10419">
    <property type="entry name" value="TFIIIC_sub6"/>
    <property type="match status" value="1"/>
</dbReference>
<accession>A0A286U8L1</accession>
<dbReference type="OrthoDB" id="1877767at2759"/>
<dbReference type="Proteomes" id="UP000217199">
    <property type="component" value="Unassembled WGS sequence"/>
</dbReference>
<dbReference type="GO" id="GO:0000127">
    <property type="term" value="C:transcription factor TFIIIC complex"/>
    <property type="evidence" value="ECO:0007669"/>
    <property type="project" value="TreeGrafter"/>
</dbReference>
<feature type="compositionally biased region" description="Polar residues" evidence="1">
    <location>
        <begin position="189"/>
        <end position="200"/>
    </location>
</feature>
<proteinExistence type="predicted"/>
<dbReference type="PANTHER" id="PTHR21860:SF2">
    <property type="entry name" value="GENERAL TRANSCRIPTION FACTOR 3C POLYPEPTIDE 6"/>
    <property type="match status" value="1"/>
</dbReference>
<evidence type="ECO:0000256" key="1">
    <source>
        <dbReference type="SAM" id="MobiDB-lite"/>
    </source>
</evidence>